<dbReference type="InterPro" id="IPR036691">
    <property type="entry name" value="Endo/exonu/phosph_ase_sf"/>
</dbReference>
<feature type="domain" description="Endonuclease/exonuclease/phosphatase" evidence="2">
    <location>
        <begin position="9"/>
        <end position="220"/>
    </location>
</feature>
<sequence length="333" mass="38418">MRGLNDPSKVGEVKNFLNKNKVNLVALLETRVKQHNSSRILKKFGTNCSWVDNYVCSPRGRIWIGWLHNDISLQVIDRVEYGIHCLVNSKNGKFTAQITVVYGLHTVEDRVPMWRYLEVLANAMTGPCCVIGDFNAVLTSADRSNGNPVTLRETKDFEQLLDNTDLVEVKSSGCFYSWRNKGEGERRIESRIDWCLGNSDWHTFYTDAWVEYMVPGLSDHSPLILRSEVDTRQGSRPFKFFNYMADHTDFDKVVNEGWDFSIQGCAMYRLWNKLKHVKTGLKKLHAKDFAKLESRIEQLRQDLDDTQLALVDNNTDITLQRKEKDLLGSLKKF</sequence>
<dbReference type="SUPFAM" id="SSF56219">
    <property type="entry name" value="DNase I-like"/>
    <property type="match status" value="1"/>
</dbReference>
<reference evidence="4" key="2">
    <citation type="submission" date="2025-08" db="UniProtKB">
        <authorList>
            <consortium name="RefSeq"/>
        </authorList>
    </citation>
    <scope>IDENTIFICATION</scope>
    <source>
        <tissue evidence="4">Leaf</tissue>
    </source>
</reference>
<evidence type="ECO:0000313" key="3">
    <source>
        <dbReference type="Proteomes" id="UP000813463"/>
    </source>
</evidence>
<feature type="coiled-coil region" evidence="1">
    <location>
        <begin position="282"/>
        <end position="309"/>
    </location>
</feature>
<dbReference type="RefSeq" id="XP_056695234.1">
    <property type="nucleotide sequence ID" value="XM_056839256.1"/>
</dbReference>
<dbReference type="InterPro" id="IPR005135">
    <property type="entry name" value="Endo/exonuclease/phosphatase"/>
</dbReference>
<evidence type="ECO:0000259" key="2">
    <source>
        <dbReference type="Pfam" id="PF03372"/>
    </source>
</evidence>
<dbReference type="Gene3D" id="3.60.10.10">
    <property type="entry name" value="Endonuclease/exonuclease/phosphatase"/>
    <property type="match status" value="1"/>
</dbReference>
<dbReference type="PANTHER" id="PTHR33710:SF80">
    <property type="entry name" value="ENDONUCLEASE_EXONUCLEASE_PHOSPHATASE"/>
    <property type="match status" value="1"/>
</dbReference>
<dbReference type="GeneID" id="130469783"/>
<name>A0ABM3RHZ8_SPIOL</name>
<organism evidence="3 4">
    <name type="scientific">Spinacia oleracea</name>
    <name type="common">Spinach</name>
    <dbReference type="NCBI Taxonomy" id="3562"/>
    <lineage>
        <taxon>Eukaryota</taxon>
        <taxon>Viridiplantae</taxon>
        <taxon>Streptophyta</taxon>
        <taxon>Embryophyta</taxon>
        <taxon>Tracheophyta</taxon>
        <taxon>Spermatophyta</taxon>
        <taxon>Magnoliopsida</taxon>
        <taxon>eudicotyledons</taxon>
        <taxon>Gunneridae</taxon>
        <taxon>Pentapetalae</taxon>
        <taxon>Caryophyllales</taxon>
        <taxon>Chenopodiaceae</taxon>
        <taxon>Chenopodioideae</taxon>
        <taxon>Anserineae</taxon>
        <taxon>Spinacia</taxon>
    </lineage>
</organism>
<proteinExistence type="predicted"/>
<keyword evidence="3" id="KW-1185">Reference proteome</keyword>
<keyword evidence="1" id="KW-0175">Coiled coil</keyword>
<accession>A0ABM3RHZ8</accession>
<dbReference type="Proteomes" id="UP000813463">
    <property type="component" value="Chromosome 3"/>
</dbReference>
<dbReference type="PANTHER" id="PTHR33710">
    <property type="entry name" value="BNAC02G09200D PROTEIN"/>
    <property type="match status" value="1"/>
</dbReference>
<dbReference type="Pfam" id="PF03372">
    <property type="entry name" value="Exo_endo_phos"/>
    <property type="match status" value="1"/>
</dbReference>
<evidence type="ECO:0000313" key="4">
    <source>
        <dbReference type="RefSeq" id="XP_056695234.1"/>
    </source>
</evidence>
<protein>
    <recommendedName>
        <fullName evidence="2">Endonuclease/exonuclease/phosphatase domain-containing protein</fullName>
    </recommendedName>
</protein>
<reference evidence="3" key="1">
    <citation type="journal article" date="2021" name="Nat. Commun.">
        <title>Genomic analyses provide insights into spinach domestication and the genetic basis of agronomic traits.</title>
        <authorList>
            <person name="Cai X."/>
            <person name="Sun X."/>
            <person name="Xu C."/>
            <person name="Sun H."/>
            <person name="Wang X."/>
            <person name="Ge C."/>
            <person name="Zhang Z."/>
            <person name="Wang Q."/>
            <person name="Fei Z."/>
            <person name="Jiao C."/>
            <person name="Wang Q."/>
        </authorList>
    </citation>
    <scope>NUCLEOTIDE SEQUENCE [LARGE SCALE GENOMIC DNA]</scope>
    <source>
        <strain evidence="3">cv. Varoflay</strain>
    </source>
</reference>
<gene>
    <name evidence="4" type="primary">LOC130469783</name>
</gene>
<evidence type="ECO:0000256" key="1">
    <source>
        <dbReference type="SAM" id="Coils"/>
    </source>
</evidence>